<comment type="caution">
    <text evidence="3">The sequence shown here is derived from an EMBL/GenBank/DDBJ whole genome shotgun (WGS) entry which is preliminary data.</text>
</comment>
<feature type="region of interest" description="Disordered" evidence="1">
    <location>
        <begin position="209"/>
        <end position="255"/>
    </location>
</feature>
<keyword evidence="4" id="KW-1185">Reference proteome</keyword>
<reference evidence="3 4" key="1">
    <citation type="journal article" date="2019" name="Gigascience">
        <title>Whole-genome sequence of the oriental lung fluke Paragonimus westermani.</title>
        <authorList>
            <person name="Oey H."/>
            <person name="Zakrzewski M."/>
            <person name="Narain K."/>
            <person name="Devi K.R."/>
            <person name="Agatsuma T."/>
            <person name="Nawaratna S."/>
            <person name="Gobert G.N."/>
            <person name="Jones M.K."/>
            <person name="Ragan M.A."/>
            <person name="McManus D.P."/>
            <person name="Krause L."/>
        </authorList>
    </citation>
    <scope>NUCLEOTIDE SEQUENCE [LARGE SCALE GENOMIC DNA]</scope>
    <source>
        <strain evidence="3 4">IND2009</strain>
    </source>
</reference>
<evidence type="ECO:0000313" key="4">
    <source>
        <dbReference type="Proteomes" id="UP000324629"/>
    </source>
</evidence>
<dbReference type="EMBL" id="QNGE01003519">
    <property type="protein sequence ID" value="KAA3673948.1"/>
    <property type="molecule type" value="Genomic_DNA"/>
</dbReference>
<accession>A0A5J4NFA3</accession>
<dbReference type="InterPro" id="IPR042771">
    <property type="entry name" value="GTF3C6-like"/>
</dbReference>
<proteinExistence type="predicted"/>
<protein>
    <recommendedName>
        <fullName evidence="2">Transcription factor TFIIIC triple barrel domain-containing protein</fullName>
    </recommendedName>
</protein>
<dbReference type="GO" id="GO:0000127">
    <property type="term" value="C:transcription factor TFIIIC complex"/>
    <property type="evidence" value="ECO:0007669"/>
    <property type="project" value="TreeGrafter"/>
</dbReference>
<evidence type="ECO:0000256" key="1">
    <source>
        <dbReference type="SAM" id="MobiDB-lite"/>
    </source>
</evidence>
<dbReference type="PANTHER" id="PTHR21860:SF2">
    <property type="entry name" value="GENERAL TRANSCRIPTION FACTOR 3C POLYPEPTIDE 6"/>
    <property type="match status" value="1"/>
</dbReference>
<dbReference type="AlphaFoldDB" id="A0A5J4NFA3"/>
<evidence type="ECO:0000313" key="3">
    <source>
        <dbReference type="EMBL" id="KAA3673948.1"/>
    </source>
</evidence>
<dbReference type="Proteomes" id="UP000324629">
    <property type="component" value="Unassembled WGS sequence"/>
</dbReference>
<dbReference type="PANTHER" id="PTHR21860">
    <property type="entry name" value="TRANSCRIPTION INITIATION FACTOR IIIC TFIIIC , POLYPEPTIDE 6-RELATED"/>
    <property type="match status" value="1"/>
</dbReference>
<dbReference type="InterPro" id="IPR019481">
    <property type="entry name" value="TFIIIC_triple_barrel"/>
</dbReference>
<dbReference type="GO" id="GO:0006383">
    <property type="term" value="P:transcription by RNA polymerase III"/>
    <property type="evidence" value="ECO:0007669"/>
    <property type="project" value="InterPro"/>
</dbReference>
<dbReference type="Gene3D" id="2.60.40.4370">
    <property type="match status" value="1"/>
</dbReference>
<organism evidence="3 4">
    <name type="scientific">Paragonimus westermani</name>
    <dbReference type="NCBI Taxonomy" id="34504"/>
    <lineage>
        <taxon>Eukaryota</taxon>
        <taxon>Metazoa</taxon>
        <taxon>Spiralia</taxon>
        <taxon>Lophotrochozoa</taxon>
        <taxon>Platyhelminthes</taxon>
        <taxon>Trematoda</taxon>
        <taxon>Digenea</taxon>
        <taxon>Plagiorchiida</taxon>
        <taxon>Troglotremata</taxon>
        <taxon>Troglotrematidae</taxon>
        <taxon>Paragonimus</taxon>
    </lineage>
</organism>
<feature type="domain" description="Transcription factor TFIIIC triple barrel" evidence="2">
    <location>
        <begin position="267"/>
        <end position="374"/>
    </location>
</feature>
<gene>
    <name evidence="3" type="ORF">DEA37_0007546</name>
</gene>
<sequence>MSNNLVMTTPLLDGTVLKVFAEDLHYPQSGLLGAPDWQPWSTFVHIRNTITKILSTPRWMFGRFLPSFVTEKALAMCTKDWNCCLKGNYGSAVLAYFLLCGETTRRIDVSCTLSRANTVTQPTEVETVPVLSVCVCLIGQKKQAGCESLTLWPIVSWISGSWDDGGFCMKVCEITMSMKMSGHHCPICWLHLLNHVPLCVRTEATDADTKSDSEQFTSGNPHLTEEVKGSSVKSASLAPIMDDELPKTETDSDVIGSDGDNWELMDEEVLYADCQNVIESDVLHPNNPIRFVDMDTSKPLVQIGPAVFEGQYDNALGTLVFLDSKLTALKNRTSDRTESGFISPLAPPSTTRDPVPTIPIVKSFKRLNLNRVFMKPHSASDRGCNT</sequence>
<dbReference type="Pfam" id="PF10419">
    <property type="entry name" value="TFIIIC_sub6"/>
    <property type="match status" value="1"/>
</dbReference>
<evidence type="ECO:0000259" key="2">
    <source>
        <dbReference type="Pfam" id="PF10419"/>
    </source>
</evidence>
<name>A0A5J4NFA3_9TREM</name>